<evidence type="ECO:0000313" key="2">
    <source>
        <dbReference type="Proteomes" id="UP001194468"/>
    </source>
</evidence>
<evidence type="ECO:0000313" key="1">
    <source>
        <dbReference type="EMBL" id="KAF8450968.1"/>
    </source>
</evidence>
<comment type="caution">
    <text evidence="1">The sequence shown here is derived from an EMBL/GenBank/DDBJ whole genome shotgun (WGS) entry which is preliminary data.</text>
</comment>
<dbReference type="EMBL" id="WHUW01000002">
    <property type="protein sequence ID" value="KAF8450968.1"/>
    <property type="molecule type" value="Genomic_DNA"/>
</dbReference>
<sequence>MDTQVRASTIIDHLSVVHRQLALAMKGHWLGPMPIEEFLQEFLPSLDKPLPTVSHNKLQRAAMEHSKALRCDSFIDAIKDWIPNLRAINTSQKGDQDSKPDVCLYDSSKDIPLDADFNRLELWIVFKRGSQHIAFQDPKEPSSTTIKSGAFIPETKAAQETCWLLLDYAGAIVSSAFQYHKHPEILAKVLWQFNHLSAKDWGHDTSVCPVVLQPDVAKSVRESLDIPDTEQLLDIIYLG</sequence>
<protein>
    <submittedName>
        <fullName evidence="1">Uncharacterized protein</fullName>
    </submittedName>
</protein>
<dbReference type="AlphaFoldDB" id="A0AAD4GMF1"/>
<dbReference type="Proteomes" id="UP001194468">
    <property type="component" value="Unassembled WGS sequence"/>
</dbReference>
<proteinExistence type="predicted"/>
<name>A0AAD4GMF1_BOLED</name>
<reference evidence="1" key="2">
    <citation type="journal article" date="2020" name="Nat. Commun.">
        <title>Large-scale genome sequencing of mycorrhizal fungi provides insights into the early evolution of symbiotic traits.</title>
        <authorList>
            <person name="Miyauchi S."/>
            <person name="Kiss E."/>
            <person name="Kuo A."/>
            <person name="Drula E."/>
            <person name="Kohler A."/>
            <person name="Sanchez-Garcia M."/>
            <person name="Morin E."/>
            <person name="Andreopoulos B."/>
            <person name="Barry K.W."/>
            <person name="Bonito G."/>
            <person name="Buee M."/>
            <person name="Carver A."/>
            <person name="Chen C."/>
            <person name="Cichocki N."/>
            <person name="Clum A."/>
            <person name="Culley D."/>
            <person name="Crous P.W."/>
            <person name="Fauchery L."/>
            <person name="Girlanda M."/>
            <person name="Hayes R.D."/>
            <person name="Keri Z."/>
            <person name="LaButti K."/>
            <person name="Lipzen A."/>
            <person name="Lombard V."/>
            <person name="Magnuson J."/>
            <person name="Maillard F."/>
            <person name="Murat C."/>
            <person name="Nolan M."/>
            <person name="Ohm R.A."/>
            <person name="Pangilinan J."/>
            <person name="Pereira M.F."/>
            <person name="Perotto S."/>
            <person name="Peter M."/>
            <person name="Pfister S."/>
            <person name="Riley R."/>
            <person name="Sitrit Y."/>
            <person name="Stielow J.B."/>
            <person name="Szollosi G."/>
            <person name="Zifcakova L."/>
            <person name="Stursova M."/>
            <person name="Spatafora J.W."/>
            <person name="Tedersoo L."/>
            <person name="Vaario L.M."/>
            <person name="Yamada A."/>
            <person name="Yan M."/>
            <person name="Wang P."/>
            <person name="Xu J."/>
            <person name="Bruns T."/>
            <person name="Baldrian P."/>
            <person name="Vilgalys R."/>
            <person name="Dunand C."/>
            <person name="Henrissat B."/>
            <person name="Grigoriev I.V."/>
            <person name="Hibbett D."/>
            <person name="Nagy L.G."/>
            <person name="Martin F.M."/>
        </authorList>
    </citation>
    <scope>NUCLEOTIDE SEQUENCE</scope>
    <source>
        <strain evidence="1">BED1</strain>
    </source>
</reference>
<keyword evidence="2" id="KW-1185">Reference proteome</keyword>
<gene>
    <name evidence="1" type="ORF">L210DRAFT_3521764</name>
</gene>
<accession>A0AAD4GMF1</accession>
<reference evidence="1" key="1">
    <citation type="submission" date="2019-10" db="EMBL/GenBank/DDBJ databases">
        <authorList>
            <consortium name="DOE Joint Genome Institute"/>
            <person name="Kuo A."/>
            <person name="Miyauchi S."/>
            <person name="Kiss E."/>
            <person name="Drula E."/>
            <person name="Kohler A."/>
            <person name="Sanchez-Garcia M."/>
            <person name="Andreopoulos B."/>
            <person name="Barry K.W."/>
            <person name="Bonito G."/>
            <person name="Buee M."/>
            <person name="Carver A."/>
            <person name="Chen C."/>
            <person name="Cichocki N."/>
            <person name="Clum A."/>
            <person name="Culley D."/>
            <person name="Crous P.W."/>
            <person name="Fauchery L."/>
            <person name="Girlanda M."/>
            <person name="Hayes R."/>
            <person name="Keri Z."/>
            <person name="LaButti K."/>
            <person name="Lipzen A."/>
            <person name="Lombard V."/>
            <person name="Magnuson J."/>
            <person name="Maillard F."/>
            <person name="Morin E."/>
            <person name="Murat C."/>
            <person name="Nolan M."/>
            <person name="Ohm R."/>
            <person name="Pangilinan J."/>
            <person name="Pereira M."/>
            <person name="Perotto S."/>
            <person name="Peter M."/>
            <person name="Riley R."/>
            <person name="Sitrit Y."/>
            <person name="Stielow B."/>
            <person name="Szollosi G."/>
            <person name="Zifcakova L."/>
            <person name="Stursova M."/>
            <person name="Spatafora J.W."/>
            <person name="Tedersoo L."/>
            <person name="Vaario L.-M."/>
            <person name="Yamada A."/>
            <person name="Yan M."/>
            <person name="Wang P."/>
            <person name="Xu J."/>
            <person name="Bruns T."/>
            <person name="Baldrian P."/>
            <person name="Vilgalys R."/>
            <person name="Henrissat B."/>
            <person name="Grigoriev I.V."/>
            <person name="Hibbett D."/>
            <person name="Nagy L.G."/>
            <person name="Martin F.M."/>
        </authorList>
    </citation>
    <scope>NUCLEOTIDE SEQUENCE</scope>
    <source>
        <strain evidence="1">BED1</strain>
    </source>
</reference>
<organism evidence="1 2">
    <name type="scientific">Boletus edulis BED1</name>
    <dbReference type="NCBI Taxonomy" id="1328754"/>
    <lineage>
        <taxon>Eukaryota</taxon>
        <taxon>Fungi</taxon>
        <taxon>Dikarya</taxon>
        <taxon>Basidiomycota</taxon>
        <taxon>Agaricomycotina</taxon>
        <taxon>Agaricomycetes</taxon>
        <taxon>Agaricomycetidae</taxon>
        <taxon>Boletales</taxon>
        <taxon>Boletineae</taxon>
        <taxon>Boletaceae</taxon>
        <taxon>Boletoideae</taxon>
        <taxon>Boletus</taxon>
    </lineage>
</organism>